<dbReference type="GO" id="GO:0005737">
    <property type="term" value="C:cytoplasm"/>
    <property type="evidence" value="ECO:0007669"/>
    <property type="project" value="UniProtKB-SubCell"/>
</dbReference>
<dbReference type="GO" id="GO:0010387">
    <property type="term" value="P:COP9 signalosome assembly"/>
    <property type="evidence" value="ECO:0007669"/>
    <property type="project" value="InterPro"/>
</dbReference>
<dbReference type="InterPro" id="IPR033205">
    <property type="entry name" value="COP9_CSN8"/>
</dbReference>
<evidence type="ECO:0000256" key="3">
    <source>
        <dbReference type="ARBA" id="ARBA00022490"/>
    </source>
</evidence>
<comment type="caution">
    <text evidence="7">The sequence shown here is derived from an EMBL/GenBank/DDBJ whole genome shotgun (WGS) entry which is preliminary data.</text>
</comment>
<evidence type="ECO:0000259" key="6">
    <source>
        <dbReference type="Pfam" id="PF10075"/>
    </source>
</evidence>
<dbReference type="Pfam" id="PF10075">
    <property type="entry name" value="CSN8_PSD8_EIF3K"/>
    <property type="match status" value="1"/>
</dbReference>
<organism evidence="7 8">
    <name type="scientific">Allacma fusca</name>
    <dbReference type="NCBI Taxonomy" id="39272"/>
    <lineage>
        <taxon>Eukaryota</taxon>
        <taxon>Metazoa</taxon>
        <taxon>Ecdysozoa</taxon>
        <taxon>Arthropoda</taxon>
        <taxon>Hexapoda</taxon>
        <taxon>Collembola</taxon>
        <taxon>Symphypleona</taxon>
        <taxon>Sminthuridae</taxon>
        <taxon>Allacma</taxon>
    </lineage>
</organism>
<reference evidence="7" key="1">
    <citation type="submission" date="2021-06" db="EMBL/GenBank/DDBJ databases">
        <authorList>
            <person name="Hodson N. C."/>
            <person name="Mongue J. A."/>
            <person name="Jaron S. K."/>
        </authorList>
    </citation>
    <scope>NUCLEOTIDE SEQUENCE</scope>
</reference>
<evidence type="ECO:0000313" key="8">
    <source>
        <dbReference type="Proteomes" id="UP000708208"/>
    </source>
</evidence>
<dbReference type="AlphaFoldDB" id="A0A8J2K6C8"/>
<name>A0A8J2K6C8_9HEXA</name>
<evidence type="ECO:0000256" key="5">
    <source>
        <dbReference type="ARBA" id="ARBA00023242"/>
    </source>
</evidence>
<dbReference type="PANTHER" id="PTHR13339:SF0">
    <property type="entry name" value="COP9 SIGNALOSOME COMPLEX SUBUNIT 8"/>
    <property type="match status" value="1"/>
</dbReference>
<sequence>MDDAVGHYEHQELSMLATDALRPENYTELLASYLVQNDLCNAKFLWKRIPAEMKTSEELAAIWRVGQKLWLKDMPGFYAEVRSFPWSAATAPVVNQLIEFQRESNIRLIGIAYSSIQPLDVAKLLGVSVEEAETLVLSRGWTKSEGMIIPEEPPSFKYSIQKTRMKHNSTKENNL</sequence>
<keyword evidence="5" id="KW-0539">Nucleus</keyword>
<dbReference type="InterPro" id="IPR033464">
    <property type="entry name" value="CSN8_PSD8_EIF3K"/>
</dbReference>
<accession>A0A8J2K6C8</accession>
<evidence type="ECO:0000313" key="7">
    <source>
        <dbReference type="EMBL" id="CAG7728986.1"/>
    </source>
</evidence>
<keyword evidence="3" id="KW-0963">Cytoplasm</keyword>
<dbReference type="GO" id="GO:0000338">
    <property type="term" value="P:protein deneddylation"/>
    <property type="evidence" value="ECO:0007669"/>
    <property type="project" value="InterPro"/>
</dbReference>
<gene>
    <name evidence="7" type="ORF">AFUS01_LOCUS17728</name>
</gene>
<comment type="subcellular location">
    <subcellularLocation>
        <location evidence="2">Cytoplasm</location>
    </subcellularLocation>
    <subcellularLocation>
        <location evidence="1">Nucleus</location>
    </subcellularLocation>
</comment>
<evidence type="ECO:0000256" key="4">
    <source>
        <dbReference type="ARBA" id="ARBA00022790"/>
    </source>
</evidence>
<keyword evidence="8" id="KW-1185">Reference proteome</keyword>
<feature type="domain" description="CSN8/PSMD8/EIF3K" evidence="6">
    <location>
        <begin position="23"/>
        <end position="150"/>
    </location>
</feature>
<protein>
    <recommendedName>
        <fullName evidence="6">CSN8/PSMD8/EIF3K domain-containing protein</fullName>
    </recommendedName>
</protein>
<dbReference type="EMBL" id="CAJVCH010171694">
    <property type="protein sequence ID" value="CAG7728986.1"/>
    <property type="molecule type" value="Genomic_DNA"/>
</dbReference>
<dbReference type="GO" id="GO:0008180">
    <property type="term" value="C:COP9 signalosome"/>
    <property type="evidence" value="ECO:0007669"/>
    <property type="project" value="UniProtKB-KW"/>
</dbReference>
<evidence type="ECO:0000256" key="1">
    <source>
        <dbReference type="ARBA" id="ARBA00004123"/>
    </source>
</evidence>
<dbReference type="PANTHER" id="PTHR13339">
    <property type="entry name" value="COP9 SIGNALOSOME COMPLEX SUBUNIT 8"/>
    <property type="match status" value="1"/>
</dbReference>
<evidence type="ECO:0000256" key="2">
    <source>
        <dbReference type="ARBA" id="ARBA00004496"/>
    </source>
</evidence>
<dbReference type="Proteomes" id="UP000708208">
    <property type="component" value="Unassembled WGS sequence"/>
</dbReference>
<keyword evidence="4" id="KW-0736">Signalosome</keyword>
<dbReference type="OrthoDB" id="5351233at2759"/>
<proteinExistence type="predicted"/>